<dbReference type="PANTHER" id="PTHR37299:SF1">
    <property type="entry name" value="STAGE 0 SPORULATION PROTEIN A HOMOLOG"/>
    <property type="match status" value="1"/>
</dbReference>
<feature type="modified residue" description="4-aspartylphosphate" evidence="1">
    <location>
        <position position="55"/>
    </location>
</feature>
<evidence type="ECO:0000313" key="5">
    <source>
        <dbReference type="Proteomes" id="UP000321479"/>
    </source>
</evidence>
<dbReference type="InterPro" id="IPR011006">
    <property type="entry name" value="CheY-like_superfamily"/>
</dbReference>
<dbReference type="OrthoDB" id="9787344at2"/>
<sequence>MKLKCIAIDDEPLALRLIARYVHQFPELQLVQTFEDAVSGGEYLKNSPVDLLFLDINMPDISGIQLARSLETRPMIIFTTAYKKFAFEGFELEALDYLLKPIDAKRFAKAVEKAIEYFRYKNAAPEKQETSLYVYSEYRMIKINLDDIEYIESMEDYIKIHQQNAKTILTLMPLKKVLEKLPADKFQRVHRSFIVAVDKIRSIHNRKIQLAGAELPVSETYMDFVRKWMKFK</sequence>
<organism evidence="4 5">
    <name type="scientific">Mucilaginibacter ginsenosidivorans</name>
    <dbReference type="NCBI Taxonomy" id="398053"/>
    <lineage>
        <taxon>Bacteria</taxon>
        <taxon>Pseudomonadati</taxon>
        <taxon>Bacteroidota</taxon>
        <taxon>Sphingobacteriia</taxon>
        <taxon>Sphingobacteriales</taxon>
        <taxon>Sphingobacteriaceae</taxon>
        <taxon>Mucilaginibacter</taxon>
    </lineage>
</organism>
<dbReference type="Pfam" id="PF04397">
    <property type="entry name" value="LytTR"/>
    <property type="match status" value="1"/>
</dbReference>
<keyword evidence="5" id="KW-1185">Reference proteome</keyword>
<dbReference type="PROSITE" id="PS50930">
    <property type="entry name" value="HTH_LYTTR"/>
    <property type="match status" value="1"/>
</dbReference>
<dbReference type="Gene3D" id="3.40.50.2300">
    <property type="match status" value="1"/>
</dbReference>
<evidence type="ECO:0000259" key="2">
    <source>
        <dbReference type="PROSITE" id="PS50110"/>
    </source>
</evidence>
<keyword evidence="1" id="KW-0597">Phosphoprotein</keyword>
<dbReference type="GO" id="GO:0000156">
    <property type="term" value="F:phosphorelay response regulator activity"/>
    <property type="evidence" value="ECO:0007669"/>
    <property type="project" value="InterPro"/>
</dbReference>
<dbReference type="Proteomes" id="UP000321479">
    <property type="component" value="Chromosome"/>
</dbReference>
<dbReference type="SUPFAM" id="SSF52172">
    <property type="entry name" value="CheY-like"/>
    <property type="match status" value="1"/>
</dbReference>
<protein>
    <submittedName>
        <fullName evidence="4">Response regulator transcription factor</fullName>
    </submittedName>
</protein>
<accession>A0A5B8V2H5</accession>
<dbReference type="InterPro" id="IPR007492">
    <property type="entry name" value="LytTR_DNA-bd_dom"/>
</dbReference>
<dbReference type="KEGG" id="mgin:FRZ54_01125"/>
<gene>
    <name evidence="4" type="ORF">FRZ54_01125</name>
</gene>
<reference evidence="4 5" key="1">
    <citation type="journal article" date="2017" name="Curr. Microbiol.">
        <title>Mucilaginibacter ginsenosidivorans sp. nov., Isolated from Soil of Ginseng Field.</title>
        <authorList>
            <person name="Kim M.M."/>
            <person name="Siddiqi M.Z."/>
            <person name="Im W.T."/>
        </authorList>
    </citation>
    <scope>NUCLEOTIDE SEQUENCE [LARGE SCALE GENOMIC DNA]</scope>
    <source>
        <strain evidence="4 5">Gsoil 3017</strain>
    </source>
</reference>
<feature type="domain" description="HTH LytTR-type" evidence="3">
    <location>
        <begin position="132"/>
        <end position="231"/>
    </location>
</feature>
<dbReference type="InterPro" id="IPR046947">
    <property type="entry name" value="LytR-like"/>
</dbReference>
<dbReference type="GO" id="GO:0003677">
    <property type="term" value="F:DNA binding"/>
    <property type="evidence" value="ECO:0007669"/>
    <property type="project" value="InterPro"/>
</dbReference>
<dbReference type="PROSITE" id="PS50110">
    <property type="entry name" value="RESPONSE_REGULATORY"/>
    <property type="match status" value="1"/>
</dbReference>
<dbReference type="InterPro" id="IPR001789">
    <property type="entry name" value="Sig_transdc_resp-reg_receiver"/>
</dbReference>
<dbReference type="SMART" id="SM00850">
    <property type="entry name" value="LytTR"/>
    <property type="match status" value="1"/>
</dbReference>
<proteinExistence type="predicted"/>
<dbReference type="EMBL" id="CP042436">
    <property type="protein sequence ID" value="QEC65564.1"/>
    <property type="molecule type" value="Genomic_DNA"/>
</dbReference>
<dbReference type="SMART" id="SM00448">
    <property type="entry name" value="REC"/>
    <property type="match status" value="1"/>
</dbReference>
<evidence type="ECO:0000313" key="4">
    <source>
        <dbReference type="EMBL" id="QEC65564.1"/>
    </source>
</evidence>
<dbReference type="Gene3D" id="2.40.50.1020">
    <property type="entry name" value="LytTr DNA-binding domain"/>
    <property type="match status" value="1"/>
</dbReference>
<dbReference type="AlphaFoldDB" id="A0A5B8V2H5"/>
<feature type="domain" description="Response regulatory" evidence="2">
    <location>
        <begin position="4"/>
        <end position="115"/>
    </location>
</feature>
<dbReference type="Pfam" id="PF00072">
    <property type="entry name" value="Response_reg"/>
    <property type="match status" value="1"/>
</dbReference>
<dbReference type="PANTHER" id="PTHR37299">
    <property type="entry name" value="TRANSCRIPTIONAL REGULATOR-RELATED"/>
    <property type="match status" value="1"/>
</dbReference>
<evidence type="ECO:0000256" key="1">
    <source>
        <dbReference type="PROSITE-ProRule" id="PRU00169"/>
    </source>
</evidence>
<evidence type="ECO:0000259" key="3">
    <source>
        <dbReference type="PROSITE" id="PS50930"/>
    </source>
</evidence>
<name>A0A5B8V2H5_9SPHI</name>